<dbReference type="InterPro" id="IPR006577">
    <property type="entry name" value="UAS"/>
</dbReference>
<dbReference type="SMART" id="SM00594">
    <property type="entry name" value="UAS"/>
    <property type="match status" value="1"/>
</dbReference>
<dbReference type="SUPFAM" id="SSF46934">
    <property type="entry name" value="UBA-like"/>
    <property type="match status" value="1"/>
</dbReference>
<dbReference type="PROSITE" id="PS50033">
    <property type="entry name" value="UBX"/>
    <property type="match status" value="1"/>
</dbReference>
<dbReference type="InterPro" id="IPR001012">
    <property type="entry name" value="UBX_dom"/>
</dbReference>
<evidence type="ECO:0000313" key="3">
    <source>
        <dbReference type="EMBL" id="GBG32402.1"/>
    </source>
</evidence>
<feature type="compositionally biased region" description="Low complexity" evidence="1">
    <location>
        <begin position="381"/>
        <end position="395"/>
    </location>
</feature>
<dbReference type="CDD" id="cd02958">
    <property type="entry name" value="UAS"/>
    <property type="match status" value="1"/>
</dbReference>
<dbReference type="PANTHER" id="PTHR23322">
    <property type="entry name" value="FAS-ASSOCIATED PROTEIN"/>
    <property type="match status" value="1"/>
</dbReference>
<dbReference type="InterPro" id="IPR009060">
    <property type="entry name" value="UBA-like_sf"/>
</dbReference>
<reference evidence="3 4" key="1">
    <citation type="submission" date="2017-12" db="EMBL/GenBank/DDBJ databases">
        <title>Sequencing, de novo assembly and annotation of complete genome of a new Thraustochytrid species, strain FCC1311.</title>
        <authorList>
            <person name="Sedici K."/>
            <person name="Godart F."/>
            <person name="Aiese Cigliano R."/>
            <person name="Sanseverino W."/>
            <person name="Barakat M."/>
            <person name="Ortet P."/>
            <person name="Marechal E."/>
            <person name="Cagnac O."/>
            <person name="Amato A."/>
        </authorList>
    </citation>
    <scope>NUCLEOTIDE SEQUENCE [LARGE SCALE GENOMIC DNA]</scope>
</reference>
<comment type="caution">
    <text evidence="3">The sequence shown here is derived from an EMBL/GenBank/DDBJ whole genome shotgun (WGS) entry which is preliminary data.</text>
</comment>
<dbReference type="CDD" id="cd14273">
    <property type="entry name" value="UBA_TAP-C_like"/>
    <property type="match status" value="1"/>
</dbReference>
<dbReference type="PANTHER" id="PTHR23322:SF6">
    <property type="entry name" value="UBX DOMAIN-CONTAINING PROTEIN 7"/>
    <property type="match status" value="1"/>
</dbReference>
<dbReference type="GO" id="GO:0005634">
    <property type="term" value="C:nucleus"/>
    <property type="evidence" value="ECO:0007669"/>
    <property type="project" value="TreeGrafter"/>
</dbReference>
<dbReference type="InParanoid" id="A0A2R5GNC2"/>
<evidence type="ECO:0000313" key="4">
    <source>
        <dbReference type="Proteomes" id="UP000241890"/>
    </source>
</evidence>
<dbReference type="Gene3D" id="3.10.20.90">
    <property type="entry name" value="Phosphatidylinositol 3-kinase Catalytic Subunit, Chain A, domain 1"/>
    <property type="match status" value="1"/>
</dbReference>
<protein>
    <submittedName>
        <fullName evidence="3">UBX domain-containing protein 7</fullName>
    </submittedName>
</protein>
<accession>A0A2R5GNC2</accession>
<feature type="region of interest" description="Disordered" evidence="1">
    <location>
        <begin position="162"/>
        <end position="237"/>
    </location>
</feature>
<keyword evidence="4" id="KW-1185">Reference proteome</keyword>
<dbReference type="EMBL" id="BEYU01000121">
    <property type="protein sequence ID" value="GBG32402.1"/>
    <property type="molecule type" value="Genomic_DNA"/>
</dbReference>
<dbReference type="Gene3D" id="3.40.30.10">
    <property type="entry name" value="Glutaredoxin"/>
    <property type="match status" value="1"/>
</dbReference>
<proteinExistence type="predicted"/>
<evidence type="ECO:0000256" key="1">
    <source>
        <dbReference type="SAM" id="MobiDB-lite"/>
    </source>
</evidence>
<dbReference type="InterPro" id="IPR036249">
    <property type="entry name" value="Thioredoxin-like_sf"/>
</dbReference>
<feature type="region of interest" description="Disordered" evidence="1">
    <location>
        <begin position="367"/>
        <end position="435"/>
    </location>
</feature>
<dbReference type="SUPFAM" id="SSF54236">
    <property type="entry name" value="Ubiquitin-like"/>
    <property type="match status" value="1"/>
</dbReference>
<dbReference type="Pfam" id="PF14555">
    <property type="entry name" value="UBA_4"/>
    <property type="match status" value="1"/>
</dbReference>
<dbReference type="Proteomes" id="UP000241890">
    <property type="component" value="Unassembled WGS sequence"/>
</dbReference>
<dbReference type="Pfam" id="PF13899">
    <property type="entry name" value="Thioredoxin_7"/>
    <property type="match status" value="1"/>
</dbReference>
<feature type="domain" description="UBX" evidence="2">
    <location>
        <begin position="451"/>
        <end position="529"/>
    </location>
</feature>
<dbReference type="GO" id="GO:0043130">
    <property type="term" value="F:ubiquitin binding"/>
    <property type="evidence" value="ECO:0007669"/>
    <property type="project" value="TreeGrafter"/>
</dbReference>
<dbReference type="InterPro" id="IPR029071">
    <property type="entry name" value="Ubiquitin-like_domsf"/>
</dbReference>
<dbReference type="OrthoDB" id="270602at2759"/>
<dbReference type="CDD" id="cd01767">
    <property type="entry name" value="UBX"/>
    <property type="match status" value="1"/>
</dbReference>
<dbReference type="AlphaFoldDB" id="A0A2R5GNC2"/>
<gene>
    <name evidence="3" type="ORF">FCC1311_086272</name>
</gene>
<feature type="region of interest" description="Disordered" evidence="1">
    <location>
        <begin position="51"/>
        <end position="73"/>
    </location>
</feature>
<dbReference type="GO" id="GO:0043161">
    <property type="term" value="P:proteasome-mediated ubiquitin-dependent protein catabolic process"/>
    <property type="evidence" value="ECO:0007669"/>
    <property type="project" value="TreeGrafter"/>
</dbReference>
<dbReference type="Pfam" id="PF00789">
    <property type="entry name" value="UBX"/>
    <property type="match status" value="1"/>
</dbReference>
<feature type="compositionally biased region" description="Low complexity" evidence="1">
    <location>
        <begin position="53"/>
        <end position="69"/>
    </location>
</feature>
<dbReference type="SUPFAM" id="SSF52833">
    <property type="entry name" value="Thioredoxin-like"/>
    <property type="match status" value="1"/>
</dbReference>
<organism evidence="3 4">
    <name type="scientific">Hondaea fermentalgiana</name>
    <dbReference type="NCBI Taxonomy" id="2315210"/>
    <lineage>
        <taxon>Eukaryota</taxon>
        <taxon>Sar</taxon>
        <taxon>Stramenopiles</taxon>
        <taxon>Bigyra</taxon>
        <taxon>Labyrinthulomycetes</taxon>
        <taxon>Thraustochytrida</taxon>
        <taxon>Thraustochytriidae</taxon>
        <taxon>Hondaea</taxon>
    </lineage>
</organism>
<feature type="compositionally biased region" description="Basic and acidic residues" evidence="1">
    <location>
        <begin position="162"/>
        <end position="176"/>
    </location>
</feature>
<dbReference type="InterPro" id="IPR050730">
    <property type="entry name" value="UBX_domain-protein"/>
</dbReference>
<sequence>MASEKDEILNRFQAMTGTETAFALSFLEANDWKLQEAVEVFLDGGGAGGGAAASGAGTASSSSSFTSHGASGGNASNIDDDLVNRIMQQQGVDKLTAQAIAQAGGGSDGATGDDEVRAPIARTTGRLFDQGHDPSFLFGFGGHGNDATSRSNHVAFRNFEHEARQQEARARDERAQRAAQGLGTSAPTSAPNTNPRDMPSANRGVEENANYHYSNDDDDDDGDSYMREGDRNLQSIFEPPRDIMFSGSFEEARDKARSEKRWLLVNIQHDDEFFSYVLNRDLWQADMIKDVLRSSFIFFQREHKDAAAQNYVRLYKPTTFPHVGIVDARTGELVATLELKSRATEKDPNDLQALFLEKVSTFMETHSMAPVKSTTPPPPSFSSASTSAPAIAPAAAPTPAPAPSVATPAAADTVEGTGPGGRSTGEATGATGNAQDQSISYEDLEEEPAAGQEGVTQVRVRLFDGKMVNRSFLQTQKISQLFALVHSLEPGTSTRRFDIIGGYPPTSLLDKQDETLADNGLMRANLKVKWM</sequence>
<feature type="compositionally biased region" description="Polar residues" evidence="1">
    <location>
        <begin position="182"/>
        <end position="195"/>
    </location>
</feature>
<dbReference type="Gene3D" id="1.10.8.10">
    <property type="entry name" value="DNA helicase RuvA subunit, C-terminal domain"/>
    <property type="match status" value="1"/>
</dbReference>
<evidence type="ECO:0000259" key="2">
    <source>
        <dbReference type="PROSITE" id="PS50033"/>
    </source>
</evidence>
<name>A0A2R5GNC2_9STRA</name>